<dbReference type="InterPro" id="IPR001179">
    <property type="entry name" value="PPIase_FKBP_dom"/>
</dbReference>
<protein>
    <recommendedName>
        <fullName evidence="2 7">peptidylprolyl isomerase</fullName>
        <ecNumber evidence="2 7">5.2.1.8</ecNumber>
    </recommendedName>
</protein>
<accession>A0AAV9LJY5</accession>
<dbReference type="Gene3D" id="3.10.50.40">
    <property type="match status" value="3"/>
</dbReference>
<evidence type="ECO:0000256" key="8">
    <source>
        <dbReference type="PROSITE-ProRule" id="PRU00339"/>
    </source>
</evidence>
<dbReference type="PROSITE" id="PS50293">
    <property type="entry name" value="TPR_REGION"/>
    <property type="match status" value="1"/>
</dbReference>
<gene>
    <name evidence="10" type="ORF">R3W88_028376</name>
</gene>
<evidence type="ECO:0000256" key="2">
    <source>
        <dbReference type="ARBA" id="ARBA00013194"/>
    </source>
</evidence>
<dbReference type="Pfam" id="PF00254">
    <property type="entry name" value="FKBP_C"/>
    <property type="match status" value="3"/>
</dbReference>
<name>A0AAV9LJY5_9SOLN</name>
<organism evidence="10 11">
    <name type="scientific">Solanum pinnatisectum</name>
    <name type="common">tansyleaf nightshade</name>
    <dbReference type="NCBI Taxonomy" id="50273"/>
    <lineage>
        <taxon>Eukaryota</taxon>
        <taxon>Viridiplantae</taxon>
        <taxon>Streptophyta</taxon>
        <taxon>Embryophyta</taxon>
        <taxon>Tracheophyta</taxon>
        <taxon>Spermatophyta</taxon>
        <taxon>Magnoliopsida</taxon>
        <taxon>eudicotyledons</taxon>
        <taxon>Gunneridae</taxon>
        <taxon>Pentapetalae</taxon>
        <taxon>asterids</taxon>
        <taxon>lamiids</taxon>
        <taxon>Solanales</taxon>
        <taxon>Solanaceae</taxon>
        <taxon>Solanoideae</taxon>
        <taxon>Solaneae</taxon>
        <taxon>Solanum</taxon>
    </lineage>
</organism>
<keyword evidence="3" id="KW-0677">Repeat</keyword>
<dbReference type="InterPro" id="IPR019734">
    <property type="entry name" value="TPR_rpt"/>
</dbReference>
<evidence type="ECO:0000313" key="11">
    <source>
        <dbReference type="Proteomes" id="UP001311915"/>
    </source>
</evidence>
<proteinExistence type="predicted"/>
<keyword evidence="6 7" id="KW-0413">Isomerase</keyword>
<sequence>MGDFNSKKSNKVNFETKIQELQEIVIGKEGLRKRILQNGNSWKTPFHGDEIQVHYRVKLQDGEFFDSSYDRGKTFTFKLGQGEVIKGWDEGIATMKKSERAIFTIPPNLAYGEIGSPPLIPPNSTLIFEIELVSWNSIRDISGDGGILKKIIKEGQGWATPRDVDEVLVKYVASSADGNILSQYDDAVEFSLMEGHLYPAMKKSLKTMRKGEIVELTVKPAYCFGNSSFDGDGIGILQSSNSNLIIHLELISWKSVVDVIGDNKVLKKSIKVGEGYDHPKEGSLAKVIYIGKLQDGTIFERKGSDEEPFKYVCLEGQLNENLDRAIMTMKKGEEAIVTINSNSMFYEIKLVDFNKEKPFWKMDTKEKIEACDKIKNEGNASKFIQFDHSFNNDEKCRANTLRLSCYLNNAACKLKMGEHQEASKLCSKVIEYDPCNVKALFRRAQAYLRINELERAEIDIKKALEVDPNNRDVKMMYKELKNKQKQYAQHEVEIFSTMLSRLAKIDDNYLARSSINKDVKLQ</sequence>
<dbReference type="InterPro" id="IPR011990">
    <property type="entry name" value="TPR-like_helical_dom_sf"/>
</dbReference>
<dbReference type="EC" id="5.2.1.8" evidence="2 7"/>
<feature type="domain" description="PPIase FKBP-type" evidence="9">
    <location>
        <begin position="164"/>
        <end position="254"/>
    </location>
</feature>
<evidence type="ECO:0000256" key="5">
    <source>
        <dbReference type="ARBA" id="ARBA00023110"/>
    </source>
</evidence>
<evidence type="ECO:0000313" key="10">
    <source>
        <dbReference type="EMBL" id="KAK4725597.1"/>
    </source>
</evidence>
<keyword evidence="4 8" id="KW-0802">TPR repeat</keyword>
<dbReference type="PROSITE" id="PS50005">
    <property type="entry name" value="TPR"/>
    <property type="match status" value="1"/>
</dbReference>
<dbReference type="InterPro" id="IPR050754">
    <property type="entry name" value="FKBP4/5/8-like"/>
</dbReference>
<dbReference type="SMART" id="SM00028">
    <property type="entry name" value="TPR"/>
    <property type="match status" value="2"/>
</dbReference>
<feature type="domain" description="PPIase FKBP-type" evidence="9">
    <location>
        <begin position="48"/>
        <end position="136"/>
    </location>
</feature>
<evidence type="ECO:0000256" key="3">
    <source>
        <dbReference type="ARBA" id="ARBA00022737"/>
    </source>
</evidence>
<evidence type="ECO:0000256" key="4">
    <source>
        <dbReference type="ARBA" id="ARBA00022803"/>
    </source>
</evidence>
<reference evidence="10 11" key="1">
    <citation type="submission" date="2023-10" db="EMBL/GenBank/DDBJ databases">
        <title>Genome-Wide Identification Analysis in wild type Solanum Pinnatisectum Reveals Some Genes Defensing Phytophthora Infestans.</title>
        <authorList>
            <person name="Sun C."/>
        </authorList>
    </citation>
    <scope>NUCLEOTIDE SEQUENCE [LARGE SCALE GENOMIC DNA]</scope>
    <source>
        <strain evidence="10">LQN</strain>
        <tissue evidence="10">Leaf</tissue>
    </source>
</reference>
<keyword evidence="5 7" id="KW-0697">Rotamase</keyword>
<feature type="repeat" description="TPR" evidence="8">
    <location>
        <begin position="437"/>
        <end position="470"/>
    </location>
</feature>
<dbReference type="PANTHER" id="PTHR46512:SF11">
    <property type="entry name" value="PEPTIDYLPROLYL ISOMERASE"/>
    <property type="match status" value="1"/>
</dbReference>
<dbReference type="EMBL" id="JAWPEI010000006">
    <property type="protein sequence ID" value="KAK4725597.1"/>
    <property type="molecule type" value="Genomic_DNA"/>
</dbReference>
<comment type="caution">
    <text evidence="10">The sequence shown here is derived from an EMBL/GenBank/DDBJ whole genome shotgun (WGS) entry which is preliminary data.</text>
</comment>
<dbReference type="Proteomes" id="UP001311915">
    <property type="component" value="Unassembled WGS sequence"/>
</dbReference>
<dbReference type="PROSITE" id="PS50059">
    <property type="entry name" value="FKBP_PPIASE"/>
    <property type="match status" value="3"/>
</dbReference>
<evidence type="ECO:0000259" key="9">
    <source>
        <dbReference type="PROSITE" id="PS50059"/>
    </source>
</evidence>
<comment type="catalytic activity">
    <reaction evidence="1 7">
        <text>[protein]-peptidylproline (omega=180) = [protein]-peptidylproline (omega=0)</text>
        <dbReference type="Rhea" id="RHEA:16237"/>
        <dbReference type="Rhea" id="RHEA-COMP:10747"/>
        <dbReference type="Rhea" id="RHEA-COMP:10748"/>
        <dbReference type="ChEBI" id="CHEBI:83833"/>
        <dbReference type="ChEBI" id="CHEBI:83834"/>
        <dbReference type="EC" id="5.2.1.8"/>
    </reaction>
</comment>
<dbReference type="GO" id="GO:0003755">
    <property type="term" value="F:peptidyl-prolyl cis-trans isomerase activity"/>
    <property type="evidence" value="ECO:0007669"/>
    <property type="project" value="UniProtKB-KW"/>
</dbReference>
<dbReference type="Pfam" id="PF14559">
    <property type="entry name" value="TPR_19"/>
    <property type="match status" value="1"/>
</dbReference>
<keyword evidence="11" id="KW-1185">Reference proteome</keyword>
<feature type="domain" description="PPIase FKBP-type" evidence="9">
    <location>
        <begin position="282"/>
        <end position="345"/>
    </location>
</feature>
<dbReference type="SUPFAM" id="SSF48452">
    <property type="entry name" value="TPR-like"/>
    <property type="match status" value="1"/>
</dbReference>
<evidence type="ECO:0000256" key="6">
    <source>
        <dbReference type="ARBA" id="ARBA00023235"/>
    </source>
</evidence>
<dbReference type="SUPFAM" id="SSF54534">
    <property type="entry name" value="FKBP-like"/>
    <property type="match status" value="3"/>
</dbReference>
<dbReference type="PANTHER" id="PTHR46512">
    <property type="entry name" value="PEPTIDYLPROLYL ISOMERASE"/>
    <property type="match status" value="1"/>
</dbReference>
<evidence type="ECO:0000256" key="1">
    <source>
        <dbReference type="ARBA" id="ARBA00000971"/>
    </source>
</evidence>
<dbReference type="AlphaFoldDB" id="A0AAV9LJY5"/>
<dbReference type="Gene3D" id="1.25.40.10">
    <property type="entry name" value="Tetratricopeptide repeat domain"/>
    <property type="match status" value="1"/>
</dbReference>
<evidence type="ECO:0000256" key="7">
    <source>
        <dbReference type="PROSITE-ProRule" id="PRU00277"/>
    </source>
</evidence>
<dbReference type="InterPro" id="IPR046357">
    <property type="entry name" value="PPIase_dom_sf"/>
</dbReference>
<dbReference type="FunFam" id="3.10.50.40:FF:000006">
    <property type="entry name" value="Peptidyl-prolyl cis-trans isomerase"/>
    <property type="match status" value="1"/>
</dbReference>